<dbReference type="STRING" id="1573173.A0A166LHZ9"/>
<evidence type="ECO:0000256" key="5">
    <source>
        <dbReference type="ARBA" id="ARBA00067275"/>
    </source>
</evidence>
<dbReference type="SUPFAM" id="SSF47095">
    <property type="entry name" value="HMG-box"/>
    <property type="match status" value="1"/>
</dbReference>
<evidence type="ECO:0000256" key="7">
    <source>
        <dbReference type="SAM" id="MobiDB-lite"/>
    </source>
</evidence>
<dbReference type="PANTHER" id="PTHR48112">
    <property type="entry name" value="HIGH MOBILITY GROUP PROTEIN DSP1"/>
    <property type="match status" value="1"/>
</dbReference>
<evidence type="ECO:0000256" key="2">
    <source>
        <dbReference type="ARBA" id="ARBA00023242"/>
    </source>
</evidence>
<feature type="domain" description="HMG box" evidence="8">
    <location>
        <begin position="100"/>
        <end position="168"/>
    </location>
</feature>
<dbReference type="InterPro" id="IPR050342">
    <property type="entry name" value="HMGB"/>
</dbReference>
<gene>
    <name evidence="9" type="ORF">CI238_02882</name>
</gene>
<feature type="non-terminal residue" evidence="9">
    <location>
        <position position="1"/>
    </location>
</feature>
<dbReference type="GO" id="GO:0003677">
    <property type="term" value="F:DNA binding"/>
    <property type="evidence" value="ECO:0007669"/>
    <property type="project" value="UniProtKB-UniRule"/>
</dbReference>
<sequence length="170" mass="18975">LLPHNHSPIVKRLLGPPPIHFPPSSSPIQISHPNPPLIQSALSQYHTLQPTRTQPNNSTTTPSQSSKNHLQVPKMPKAATKRGAAGKVDKKRAKKDPNAPKRGLSAYMFFANEQRENVREENPGISFGQVGKILGERWKALNDKQRAPYEAKAATDKKRYEDEKQAYNSI</sequence>
<name>A0A166LHZ9_COLIC</name>
<dbReference type="Proteomes" id="UP000076584">
    <property type="component" value="Unassembled WGS sequence"/>
</dbReference>
<feature type="compositionally biased region" description="Pro residues" evidence="7">
    <location>
        <begin position="15"/>
        <end position="25"/>
    </location>
</feature>
<evidence type="ECO:0000256" key="1">
    <source>
        <dbReference type="ARBA" id="ARBA00023125"/>
    </source>
</evidence>
<evidence type="ECO:0000256" key="6">
    <source>
        <dbReference type="PROSITE-ProRule" id="PRU00267"/>
    </source>
</evidence>
<reference evidence="9 10" key="1">
    <citation type="submission" date="2015-06" db="EMBL/GenBank/DDBJ databases">
        <title>Survival trade-offs in plant roots during colonization by closely related pathogenic and mutualistic fungi.</title>
        <authorList>
            <person name="Hacquard S."/>
            <person name="Kracher B."/>
            <person name="Hiruma K."/>
            <person name="Weinman A."/>
            <person name="Muench P."/>
            <person name="Garrido Oter R."/>
            <person name="Ver Loren van Themaat E."/>
            <person name="Dallerey J.-F."/>
            <person name="Damm U."/>
            <person name="Henrissat B."/>
            <person name="Lespinet O."/>
            <person name="Thon M."/>
            <person name="Kemen E."/>
            <person name="McHardy A.C."/>
            <person name="Schulze-Lefert P."/>
            <person name="O'Connell R.J."/>
        </authorList>
    </citation>
    <scope>NUCLEOTIDE SEQUENCE [LARGE SCALE GENOMIC DNA]</scope>
    <source>
        <strain evidence="9 10">MAFF 238704</strain>
    </source>
</reference>
<dbReference type="Pfam" id="PF00505">
    <property type="entry name" value="HMG_box"/>
    <property type="match status" value="1"/>
</dbReference>
<dbReference type="FunFam" id="1.10.30.10:FF:000016">
    <property type="entry name" value="FACT complex subunit SSRP1"/>
    <property type="match status" value="1"/>
</dbReference>
<keyword evidence="1 6" id="KW-0238">DNA-binding</keyword>
<evidence type="ECO:0000313" key="9">
    <source>
        <dbReference type="EMBL" id="KZL63540.1"/>
    </source>
</evidence>
<feature type="region of interest" description="Disordered" evidence="7">
    <location>
        <begin position="49"/>
        <end position="106"/>
    </location>
</feature>
<comment type="function">
    <text evidence="4">DNA-binding protein that induces severe bending of DNA. Required for DNA-binding by the FACT complex, a general chromatin factor that acts to reorganize nucleosomes. The FACT complex is involved in multiple processes that require DNA as a template such as mRNA elongation, DNA replication and DNA repair. Also augments the fidelity of transcription by RNA polymerase III independently of any role in the FACT complex.</text>
</comment>
<proteinExistence type="inferred from homology"/>
<dbReference type="EMBL" id="LFIW01002754">
    <property type="protein sequence ID" value="KZL63540.1"/>
    <property type="molecule type" value="Genomic_DNA"/>
</dbReference>
<evidence type="ECO:0000313" key="10">
    <source>
        <dbReference type="Proteomes" id="UP000076584"/>
    </source>
</evidence>
<dbReference type="PANTHER" id="PTHR48112:SF22">
    <property type="entry name" value="MITOCHONDRIAL TRANSCRIPTION FACTOR A, ISOFORM B"/>
    <property type="match status" value="1"/>
</dbReference>
<feature type="region of interest" description="Disordered" evidence="7">
    <location>
        <begin position="13"/>
        <end position="37"/>
    </location>
</feature>
<keyword evidence="10" id="KW-1185">Reference proteome</keyword>
<keyword evidence="2 6" id="KW-0539">Nucleus</keyword>
<evidence type="ECO:0000256" key="3">
    <source>
        <dbReference type="ARBA" id="ARBA00043963"/>
    </source>
</evidence>
<dbReference type="CDD" id="cd01390">
    <property type="entry name" value="HMG-box_NHP6-like"/>
    <property type="match status" value="1"/>
</dbReference>
<comment type="similarity">
    <text evidence="3">Belongs to the NHP6 family.</text>
</comment>
<dbReference type="InterPro" id="IPR009071">
    <property type="entry name" value="HMG_box_dom"/>
</dbReference>
<dbReference type="PRINTS" id="PR00886">
    <property type="entry name" value="HIGHMOBLTY12"/>
</dbReference>
<protein>
    <recommendedName>
        <fullName evidence="5">Non-histone chromosomal protein 6</fullName>
    </recommendedName>
</protein>
<comment type="caution">
    <text evidence="9">The sequence shown here is derived from an EMBL/GenBank/DDBJ whole genome shotgun (WGS) entry which is preliminary data.</text>
</comment>
<evidence type="ECO:0000259" key="8">
    <source>
        <dbReference type="PROSITE" id="PS50118"/>
    </source>
</evidence>
<accession>A0A166LHZ9</accession>
<dbReference type="GO" id="GO:0005634">
    <property type="term" value="C:nucleus"/>
    <property type="evidence" value="ECO:0007669"/>
    <property type="project" value="UniProtKB-UniRule"/>
</dbReference>
<evidence type="ECO:0000256" key="4">
    <source>
        <dbReference type="ARBA" id="ARBA00057588"/>
    </source>
</evidence>
<feature type="compositionally biased region" description="Low complexity" evidence="7">
    <location>
        <begin position="49"/>
        <end position="68"/>
    </location>
</feature>
<dbReference type="SMART" id="SM00398">
    <property type="entry name" value="HMG"/>
    <property type="match status" value="1"/>
</dbReference>
<dbReference type="Gene3D" id="1.10.30.10">
    <property type="entry name" value="High mobility group box domain"/>
    <property type="match status" value="1"/>
</dbReference>
<organism evidence="9 10">
    <name type="scientific">Colletotrichum incanum</name>
    <name type="common">Soybean anthracnose fungus</name>
    <dbReference type="NCBI Taxonomy" id="1573173"/>
    <lineage>
        <taxon>Eukaryota</taxon>
        <taxon>Fungi</taxon>
        <taxon>Dikarya</taxon>
        <taxon>Ascomycota</taxon>
        <taxon>Pezizomycotina</taxon>
        <taxon>Sordariomycetes</taxon>
        <taxon>Hypocreomycetidae</taxon>
        <taxon>Glomerellales</taxon>
        <taxon>Glomerellaceae</taxon>
        <taxon>Colletotrichum</taxon>
        <taxon>Colletotrichum spaethianum species complex</taxon>
    </lineage>
</organism>
<dbReference type="InterPro" id="IPR036910">
    <property type="entry name" value="HMG_box_dom_sf"/>
</dbReference>
<dbReference type="PROSITE" id="PS50118">
    <property type="entry name" value="HMG_BOX_2"/>
    <property type="match status" value="1"/>
</dbReference>
<feature type="DNA-binding region" description="HMG box" evidence="6">
    <location>
        <begin position="100"/>
        <end position="168"/>
    </location>
</feature>
<dbReference type="AlphaFoldDB" id="A0A166LHZ9"/>